<dbReference type="EMBL" id="MNCJ02000321">
    <property type="protein sequence ID" value="KAF5802677.1"/>
    <property type="molecule type" value="Genomic_DNA"/>
</dbReference>
<dbReference type="InParanoid" id="A0A251UJV8"/>
<evidence type="ECO:0000313" key="3">
    <source>
        <dbReference type="Proteomes" id="UP000215914"/>
    </source>
</evidence>
<evidence type="ECO:0000313" key="1">
    <source>
        <dbReference type="EMBL" id="KAF5802677.1"/>
    </source>
</evidence>
<reference evidence="2" key="2">
    <citation type="submission" date="2017-02" db="EMBL/GenBank/DDBJ databases">
        <title>Sunflower complete genome.</title>
        <authorList>
            <person name="Langlade N."/>
            <person name="Munos S."/>
        </authorList>
    </citation>
    <scope>NUCLEOTIDE SEQUENCE [LARGE SCALE GENOMIC DNA]</scope>
    <source>
        <tissue evidence="2">Leaves</tissue>
    </source>
</reference>
<reference evidence="1" key="3">
    <citation type="submission" date="2020-06" db="EMBL/GenBank/DDBJ databases">
        <title>Helianthus annuus Genome sequencing and assembly Release 2.</title>
        <authorList>
            <person name="Gouzy J."/>
            <person name="Langlade N."/>
            <person name="Munos S."/>
        </authorList>
    </citation>
    <scope>NUCLEOTIDE SEQUENCE</scope>
    <source>
        <tissue evidence="1">Leaves</tissue>
    </source>
</reference>
<protein>
    <submittedName>
        <fullName evidence="2">Uncharacterized protein</fullName>
    </submittedName>
</protein>
<organism evidence="2 3">
    <name type="scientific">Helianthus annuus</name>
    <name type="common">Common sunflower</name>
    <dbReference type="NCBI Taxonomy" id="4232"/>
    <lineage>
        <taxon>Eukaryota</taxon>
        <taxon>Viridiplantae</taxon>
        <taxon>Streptophyta</taxon>
        <taxon>Embryophyta</taxon>
        <taxon>Tracheophyta</taxon>
        <taxon>Spermatophyta</taxon>
        <taxon>Magnoliopsida</taxon>
        <taxon>eudicotyledons</taxon>
        <taxon>Gunneridae</taxon>
        <taxon>Pentapetalae</taxon>
        <taxon>asterids</taxon>
        <taxon>campanulids</taxon>
        <taxon>Asterales</taxon>
        <taxon>Asteraceae</taxon>
        <taxon>Asteroideae</taxon>
        <taxon>Heliantheae alliance</taxon>
        <taxon>Heliantheae</taxon>
        <taxon>Helianthus</taxon>
    </lineage>
</organism>
<keyword evidence="3" id="KW-1185">Reference proteome</keyword>
<name>A0A251UJV8_HELAN</name>
<proteinExistence type="predicted"/>
<dbReference type="Gramene" id="mRNA:HanXRQr2_Chr06g0262321">
    <property type="protein sequence ID" value="mRNA:HanXRQr2_Chr06g0262321"/>
    <property type="gene ID" value="HanXRQr2_Chr06g0262321"/>
</dbReference>
<sequence>MKQSDLNFEKSYFFTSNSVAFGLQFGGWGRDTRVFVESTQNERENELYLAANAYGGLGHRPGRENAYFY</sequence>
<dbReference type="Proteomes" id="UP000215914">
    <property type="component" value="Chromosome 6"/>
</dbReference>
<reference evidence="1 3" key="1">
    <citation type="journal article" date="2017" name="Nature">
        <title>The sunflower genome provides insights into oil metabolism, flowering and Asterid evolution.</title>
        <authorList>
            <person name="Badouin H."/>
            <person name="Gouzy J."/>
            <person name="Grassa C.J."/>
            <person name="Murat F."/>
            <person name="Staton S.E."/>
            <person name="Cottret L."/>
            <person name="Lelandais-Briere C."/>
            <person name="Owens G.L."/>
            <person name="Carrere S."/>
            <person name="Mayjonade B."/>
            <person name="Legrand L."/>
            <person name="Gill N."/>
            <person name="Kane N.C."/>
            <person name="Bowers J.E."/>
            <person name="Hubner S."/>
            <person name="Bellec A."/>
            <person name="Berard A."/>
            <person name="Berges H."/>
            <person name="Blanchet N."/>
            <person name="Boniface M.C."/>
            <person name="Brunel D."/>
            <person name="Catrice O."/>
            <person name="Chaidir N."/>
            <person name="Claudel C."/>
            <person name="Donnadieu C."/>
            <person name="Faraut T."/>
            <person name="Fievet G."/>
            <person name="Helmstetter N."/>
            <person name="King M."/>
            <person name="Knapp S.J."/>
            <person name="Lai Z."/>
            <person name="Le Paslier M.C."/>
            <person name="Lippi Y."/>
            <person name="Lorenzon L."/>
            <person name="Mandel J.R."/>
            <person name="Marage G."/>
            <person name="Marchand G."/>
            <person name="Marquand E."/>
            <person name="Bret-Mestries E."/>
            <person name="Morien E."/>
            <person name="Nambeesan S."/>
            <person name="Nguyen T."/>
            <person name="Pegot-Espagnet P."/>
            <person name="Pouilly N."/>
            <person name="Raftis F."/>
            <person name="Sallet E."/>
            <person name="Schiex T."/>
            <person name="Thomas J."/>
            <person name="Vandecasteele C."/>
            <person name="Vares D."/>
            <person name="Vear F."/>
            <person name="Vautrin S."/>
            <person name="Crespi M."/>
            <person name="Mangin B."/>
            <person name="Burke J.M."/>
            <person name="Salse J."/>
            <person name="Munos S."/>
            <person name="Vincourt P."/>
            <person name="Rieseberg L.H."/>
            <person name="Langlade N.B."/>
        </authorList>
    </citation>
    <scope>NUCLEOTIDE SEQUENCE [LARGE SCALE GENOMIC DNA]</scope>
    <source>
        <strain evidence="3">cv. SF193</strain>
        <tissue evidence="1">Leaves</tissue>
    </source>
</reference>
<evidence type="ECO:0000313" key="2">
    <source>
        <dbReference type="EMBL" id="OTG23146.1"/>
    </source>
</evidence>
<dbReference type="AlphaFoldDB" id="A0A251UJV8"/>
<gene>
    <name evidence="2" type="ORF">HannXRQ_Chr06g0179191</name>
    <name evidence="1" type="ORF">HanXRQr2_Chr06g0262321</name>
</gene>
<dbReference type="EMBL" id="CM007895">
    <property type="protein sequence ID" value="OTG23146.1"/>
    <property type="molecule type" value="Genomic_DNA"/>
</dbReference>
<accession>A0A251UJV8</accession>